<comment type="subcellular location">
    <subcellularLocation>
        <location evidence="1">Membrane</location>
    </subcellularLocation>
</comment>
<keyword evidence="5 9" id="KW-0472">Membrane</keyword>
<reference evidence="12" key="1">
    <citation type="journal article" date="2019" name="Int. J. Syst. Evol. Microbiol.">
        <title>The Global Catalogue of Microorganisms (GCM) 10K type strain sequencing project: providing services to taxonomists for standard genome sequencing and annotation.</title>
        <authorList>
            <consortium name="The Broad Institute Genomics Platform"/>
            <consortium name="The Broad Institute Genome Sequencing Center for Infectious Disease"/>
            <person name="Wu L."/>
            <person name="Ma J."/>
        </authorList>
    </citation>
    <scope>NUCLEOTIDE SEQUENCE [LARGE SCALE GENOMIC DNA]</scope>
    <source>
        <strain evidence="12">CGMCC 1.12606</strain>
    </source>
</reference>
<feature type="transmembrane region" description="Helical" evidence="9">
    <location>
        <begin position="403"/>
        <end position="424"/>
    </location>
</feature>
<dbReference type="InterPro" id="IPR018297">
    <property type="entry name" value="A/G_cyclase_CS"/>
</dbReference>
<keyword evidence="4 9" id="KW-1133">Transmembrane helix</keyword>
<evidence type="ECO:0000313" key="11">
    <source>
        <dbReference type="EMBL" id="GGD42294.1"/>
    </source>
</evidence>
<feature type="repeat" description="TPR" evidence="7">
    <location>
        <begin position="210"/>
        <end position="243"/>
    </location>
</feature>
<dbReference type="PANTHER" id="PTHR11920">
    <property type="entry name" value="GUANYLYL CYCLASE"/>
    <property type="match status" value="1"/>
</dbReference>
<dbReference type="Pfam" id="PF13181">
    <property type="entry name" value="TPR_8"/>
    <property type="match status" value="2"/>
</dbReference>
<keyword evidence="3" id="KW-0547">Nucleotide-binding</keyword>
<feature type="repeat" description="TPR" evidence="7">
    <location>
        <begin position="170"/>
        <end position="203"/>
    </location>
</feature>
<dbReference type="InterPro" id="IPR001054">
    <property type="entry name" value="A/G_cyclase"/>
</dbReference>
<protein>
    <recommendedName>
        <fullName evidence="10">Guanylate cyclase domain-containing protein</fullName>
    </recommendedName>
</protein>
<dbReference type="PANTHER" id="PTHR11920:SF335">
    <property type="entry name" value="GUANYLATE CYCLASE"/>
    <property type="match status" value="1"/>
</dbReference>
<dbReference type="SMART" id="SM00028">
    <property type="entry name" value="TPR"/>
    <property type="match status" value="6"/>
</dbReference>
<dbReference type="PROSITE" id="PS50005">
    <property type="entry name" value="TPR"/>
    <property type="match status" value="3"/>
</dbReference>
<dbReference type="EMBL" id="BMFH01000001">
    <property type="protein sequence ID" value="GGD42294.1"/>
    <property type="molecule type" value="Genomic_DNA"/>
</dbReference>
<gene>
    <name evidence="11" type="ORF">GCM10011361_06580</name>
</gene>
<dbReference type="SMART" id="SM00044">
    <property type="entry name" value="CYCc"/>
    <property type="match status" value="1"/>
</dbReference>
<evidence type="ECO:0000256" key="5">
    <source>
        <dbReference type="ARBA" id="ARBA00023136"/>
    </source>
</evidence>
<keyword evidence="12" id="KW-1185">Reference proteome</keyword>
<dbReference type="Gene3D" id="3.30.70.1230">
    <property type="entry name" value="Nucleotide cyclase"/>
    <property type="match status" value="1"/>
</dbReference>
<dbReference type="Pfam" id="PF00211">
    <property type="entry name" value="Guanylate_cyc"/>
    <property type="match status" value="1"/>
</dbReference>
<evidence type="ECO:0000313" key="12">
    <source>
        <dbReference type="Proteomes" id="UP000625780"/>
    </source>
</evidence>
<dbReference type="Gene3D" id="1.25.40.10">
    <property type="entry name" value="Tetratricopeptide repeat domain"/>
    <property type="match status" value="3"/>
</dbReference>
<proteinExistence type="inferred from homology"/>
<organism evidence="11 12">
    <name type="scientific">Muriicola marianensis</name>
    <dbReference type="NCBI Taxonomy" id="1324801"/>
    <lineage>
        <taxon>Bacteria</taxon>
        <taxon>Pseudomonadati</taxon>
        <taxon>Bacteroidota</taxon>
        <taxon>Flavobacteriia</taxon>
        <taxon>Flavobacteriales</taxon>
        <taxon>Flavobacteriaceae</taxon>
        <taxon>Muriicola</taxon>
    </lineage>
</organism>
<evidence type="ECO:0000256" key="3">
    <source>
        <dbReference type="ARBA" id="ARBA00022741"/>
    </source>
</evidence>
<accession>A0ABQ1QRD6</accession>
<evidence type="ECO:0000256" key="9">
    <source>
        <dbReference type="SAM" id="Phobius"/>
    </source>
</evidence>
<name>A0ABQ1QRD6_9FLAO</name>
<keyword evidence="7" id="KW-0802">TPR repeat</keyword>
<evidence type="ECO:0000259" key="10">
    <source>
        <dbReference type="PROSITE" id="PS50125"/>
    </source>
</evidence>
<dbReference type="InterPro" id="IPR019734">
    <property type="entry name" value="TPR_rpt"/>
</dbReference>
<dbReference type="PROSITE" id="PS00452">
    <property type="entry name" value="GUANYLATE_CYCLASE_1"/>
    <property type="match status" value="1"/>
</dbReference>
<feature type="domain" description="Guanylate cyclase" evidence="10">
    <location>
        <begin position="474"/>
        <end position="604"/>
    </location>
</feature>
<dbReference type="Proteomes" id="UP000625780">
    <property type="component" value="Unassembled WGS sequence"/>
</dbReference>
<dbReference type="PROSITE" id="PS50125">
    <property type="entry name" value="GUANYLATE_CYCLASE_2"/>
    <property type="match status" value="1"/>
</dbReference>
<comment type="similarity">
    <text evidence="8">Belongs to the adenylyl cyclase class-4/guanylyl cyclase family.</text>
</comment>
<evidence type="ECO:0000256" key="7">
    <source>
        <dbReference type="PROSITE-ProRule" id="PRU00339"/>
    </source>
</evidence>
<dbReference type="InterPro" id="IPR050401">
    <property type="entry name" value="Cyclic_nucleotide_synthase"/>
</dbReference>
<evidence type="ECO:0000256" key="1">
    <source>
        <dbReference type="ARBA" id="ARBA00004370"/>
    </source>
</evidence>
<feature type="repeat" description="TPR" evidence="7">
    <location>
        <begin position="130"/>
        <end position="163"/>
    </location>
</feature>
<dbReference type="SUPFAM" id="SSF55073">
    <property type="entry name" value="Nucleotide cyclase"/>
    <property type="match status" value="1"/>
</dbReference>
<keyword evidence="2 9" id="KW-0812">Transmembrane</keyword>
<evidence type="ECO:0000256" key="4">
    <source>
        <dbReference type="ARBA" id="ARBA00022989"/>
    </source>
</evidence>
<dbReference type="CDD" id="cd07302">
    <property type="entry name" value="CHD"/>
    <property type="match status" value="1"/>
</dbReference>
<keyword evidence="6 8" id="KW-0456">Lyase</keyword>
<dbReference type="SUPFAM" id="SSF48452">
    <property type="entry name" value="TPR-like"/>
    <property type="match status" value="2"/>
</dbReference>
<evidence type="ECO:0000256" key="6">
    <source>
        <dbReference type="ARBA" id="ARBA00023239"/>
    </source>
</evidence>
<dbReference type="InterPro" id="IPR011990">
    <property type="entry name" value="TPR-like_helical_dom_sf"/>
</dbReference>
<evidence type="ECO:0000256" key="8">
    <source>
        <dbReference type="RuleBase" id="RU000405"/>
    </source>
</evidence>
<comment type="caution">
    <text evidence="11">The sequence shown here is derived from an EMBL/GenBank/DDBJ whole genome shotgun (WGS) entry which is preliminary data.</text>
</comment>
<sequence>MKKNKRLLIKSLAGLILFMTCTVLPVYSQTGEIDSLQQVIASGKQDISRVNSLNALSLAVLSQEDIEGAIQYAKEAEELAGKLGYTEGQALAQKYIGLGNYYLGNYLAVMDHWTQSLESFEKVRDTSGMANILNNLGGVYLSQGGSDKALDYYLRSLYFAEKIRDTFRITSVLPNIGAVYGDLKDYDKALEYFDKLETYLPSIPDPQISTYYYMGKGEIYNKRGDYDRALEAYQWALPLSENTSDYAHILKEMGTIENKIGNRSKAVEYLTLAYETAREKNQQLETLNALIGLGTVYQKTDFSKAVGLYAEAEVLAKELGSDKGLRDIYEGLSATYSANGNYEKAYEYQSLYLAQKDILYNLETDDKIRGLQFDFENQQNQDKIGLLNKEKEIAELQAKRQKYVIYGTIISLILVFVMAIGAYSRYKYVKKTNKIIADEKDRSEKLLLNILPEETAQELKLNGKVAAKRFESVTILFSDFQGFTSQAQNLSPEILVKSVDYYFSRFDEIMDKYGLEKIKTVGDAYMCAGGLPFPTTDHPFKMVEAAFEMAAVMEEIKKEPKEGIVPFEVRIGINTGTVVAGVVGLNKFAYDIWGDAVNVASRMESLSEPGRINISENTYQRIKDVYECESRGKVMVKNKGEMEMYYVIKRKIIRHAKTKEEVNA</sequence>
<evidence type="ECO:0000256" key="2">
    <source>
        <dbReference type="ARBA" id="ARBA00022692"/>
    </source>
</evidence>
<dbReference type="InterPro" id="IPR029787">
    <property type="entry name" value="Nucleotide_cyclase"/>
</dbReference>